<comment type="similarity">
    <text evidence="1 7">Belongs to the thioredoxin family.</text>
</comment>
<evidence type="ECO:0000256" key="2">
    <source>
        <dbReference type="ARBA" id="ARBA00022448"/>
    </source>
</evidence>
<evidence type="ECO:0000256" key="6">
    <source>
        <dbReference type="NCBIfam" id="TIGR01068"/>
    </source>
</evidence>
<evidence type="ECO:0000313" key="15">
    <source>
        <dbReference type="Proteomes" id="UP000726105"/>
    </source>
</evidence>
<evidence type="ECO:0000313" key="14">
    <source>
        <dbReference type="Proteomes" id="UP000718281"/>
    </source>
</evidence>
<dbReference type="PIRSF" id="PIRSF000077">
    <property type="entry name" value="Thioredoxin"/>
    <property type="match status" value="1"/>
</dbReference>
<name>A0A935IM37_9MICO</name>
<feature type="active site" description="Nucleophile" evidence="8">
    <location>
        <position position="35"/>
    </location>
</feature>
<dbReference type="Gene3D" id="3.40.30.10">
    <property type="entry name" value="Glutaredoxin"/>
    <property type="match status" value="1"/>
</dbReference>
<evidence type="ECO:0000256" key="7">
    <source>
        <dbReference type="PIRNR" id="PIRNR000077"/>
    </source>
</evidence>
<feature type="domain" description="Thioredoxin" evidence="10">
    <location>
        <begin position="1"/>
        <end position="108"/>
    </location>
</feature>
<accession>A0A935IM37</accession>
<feature type="site" description="Contributes to redox potential value" evidence="8">
    <location>
        <position position="33"/>
    </location>
</feature>
<feature type="active site" description="Nucleophile" evidence="8">
    <location>
        <position position="32"/>
    </location>
</feature>
<feature type="site" description="Deprotonates C-terminal active site Cys" evidence="8">
    <location>
        <position position="26"/>
    </location>
</feature>
<sequence length="108" mass="11704">MGAIAATTDSTFATDVLANTKPVLVDFWAAWCGPCKQIAPILEEIYAEYGDKIEIVKLDTDNNPATTARYGVTGIPTMNLYVGGEVVKTIVGAKPKRLLLRELEQFLG</sequence>
<evidence type="ECO:0000259" key="10">
    <source>
        <dbReference type="PROSITE" id="PS51352"/>
    </source>
</evidence>
<dbReference type="Proteomes" id="UP000726105">
    <property type="component" value="Unassembled WGS sequence"/>
</dbReference>
<dbReference type="GO" id="GO:0045454">
    <property type="term" value="P:cell redox homeostasis"/>
    <property type="evidence" value="ECO:0007669"/>
    <property type="project" value="TreeGrafter"/>
</dbReference>
<dbReference type="GO" id="GO:0005829">
    <property type="term" value="C:cytosol"/>
    <property type="evidence" value="ECO:0007669"/>
    <property type="project" value="TreeGrafter"/>
</dbReference>
<keyword evidence="4 9" id="KW-1015">Disulfide bond</keyword>
<dbReference type="AlphaFoldDB" id="A0A935IM37"/>
<evidence type="ECO:0000256" key="4">
    <source>
        <dbReference type="ARBA" id="ARBA00023157"/>
    </source>
</evidence>
<gene>
    <name evidence="12" type="primary">trxA</name>
    <name evidence="11" type="ORF">IPF40_15005</name>
    <name evidence="12" type="ORF">IPI13_15010</name>
    <name evidence="13" type="ORF">IPP00_03855</name>
</gene>
<evidence type="ECO:0000256" key="8">
    <source>
        <dbReference type="PIRSR" id="PIRSR000077-1"/>
    </source>
</evidence>
<evidence type="ECO:0000313" key="11">
    <source>
        <dbReference type="EMBL" id="MBK6302275.1"/>
    </source>
</evidence>
<keyword evidence="2" id="KW-0813">Transport</keyword>
<protein>
    <recommendedName>
        <fullName evidence="6 7">Thioredoxin</fullName>
    </recommendedName>
</protein>
<dbReference type="EMBL" id="JADJIB010000005">
    <property type="protein sequence ID" value="MBK7274412.1"/>
    <property type="molecule type" value="Genomic_DNA"/>
</dbReference>
<feature type="site" description="Contributes to redox potential value" evidence="8">
    <location>
        <position position="34"/>
    </location>
</feature>
<feature type="disulfide bond" description="Redox-active" evidence="9">
    <location>
        <begin position="32"/>
        <end position="35"/>
    </location>
</feature>
<dbReference type="NCBIfam" id="TIGR01068">
    <property type="entry name" value="thioredoxin"/>
    <property type="match status" value="1"/>
</dbReference>
<evidence type="ECO:0000256" key="5">
    <source>
        <dbReference type="ARBA" id="ARBA00023284"/>
    </source>
</evidence>
<dbReference type="InterPro" id="IPR017937">
    <property type="entry name" value="Thioredoxin_CS"/>
</dbReference>
<keyword evidence="3" id="KW-0249">Electron transport</keyword>
<dbReference type="CDD" id="cd02947">
    <property type="entry name" value="TRX_family"/>
    <property type="match status" value="1"/>
</dbReference>
<reference evidence="14 15" key="1">
    <citation type="submission" date="2020-10" db="EMBL/GenBank/DDBJ databases">
        <title>Connecting structure to function with the recovery of over 1000 high-quality activated sludge metagenome-assembled genomes encoding full-length rRNA genes using long-read sequencing.</title>
        <authorList>
            <person name="Singleton C.M."/>
            <person name="Petriglieri F."/>
            <person name="Kristensen J.M."/>
            <person name="Kirkegaard R.H."/>
            <person name="Michaelsen T.Y."/>
            <person name="Andersen M.H."/>
            <person name="Karst S.M."/>
            <person name="Dueholm M.S."/>
            <person name="Nielsen P.H."/>
            <person name="Albertsen M."/>
        </authorList>
    </citation>
    <scope>NUCLEOTIDE SEQUENCE [LARGE SCALE GENOMIC DNA]</scope>
    <source>
        <strain evidence="11">AalE_18-Q3-R2-46_BAT3C.188</strain>
        <strain evidence="12">Ega_18-Q3-R5-49_MAXAC.001</strain>
        <strain evidence="13">Ribe_18-Q3-R11-54_MAXAC.001</strain>
    </source>
</reference>
<evidence type="ECO:0000313" key="12">
    <source>
        <dbReference type="EMBL" id="MBK7274412.1"/>
    </source>
</evidence>
<keyword evidence="5 9" id="KW-0676">Redox-active center</keyword>
<comment type="caution">
    <text evidence="12">The sequence shown here is derived from an EMBL/GenBank/DDBJ whole genome shotgun (WGS) entry which is preliminary data.</text>
</comment>
<dbReference type="PROSITE" id="PS51352">
    <property type="entry name" value="THIOREDOXIN_2"/>
    <property type="match status" value="1"/>
</dbReference>
<organism evidence="12 15">
    <name type="scientific">Candidatus Phosphoribacter hodrii</name>
    <dbReference type="NCBI Taxonomy" id="2953743"/>
    <lineage>
        <taxon>Bacteria</taxon>
        <taxon>Bacillati</taxon>
        <taxon>Actinomycetota</taxon>
        <taxon>Actinomycetes</taxon>
        <taxon>Micrococcales</taxon>
        <taxon>Dermatophilaceae</taxon>
        <taxon>Candidatus Phosphoribacter</taxon>
    </lineage>
</organism>
<evidence type="ECO:0000313" key="13">
    <source>
        <dbReference type="EMBL" id="MBL0003142.1"/>
    </source>
</evidence>
<dbReference type="SUPFAM" id="SSF52833">
    <property type="entry name" value="Thioredoxin-like"/>
    <property type="match status" value="1"/>
</dbReference>
<dbReference type="Pfam" id="PF00085">
    <property type="entry name" value="Thioredoxin"/>
    <property type="match status" value="1"/>
</dbReference>
<dbReference type="Proteomes" id="UP000718281">
    <property type="component" value="Unassembled WGS sequence"/>
</dbReference>
<evidence type="ECO:0000256" key="9">
    <source>
        <dbReference type="PIRSR" id="PIRSR000077-4"/>
    </source>
</evidence>
<dbReference type="InterPro" id="IPR005746">
    <property type="entry name" value="Thioredoxin"/>
</dbReference>
<dbReference type="InterPro" id="IPR036249">
    <property type="entry name" value="Thioredoxin-like_sf"/>
</dbReference>
<dbReference type="PANTHER" id="PTHR45663:SF11">
    <property type="entry name" value="GEO12009P1"/>
    <property type="match status" value="1"/>
</dbReference>
<proteinExistence type="inferred from homology"/>
<evidence type="ECO:0000256" key="3">
    <source>
        <dbReference type="ARBA" id="ARBA00022982"/>
    </source>
</evidence>
<dbReference type="PANTHER" id="PTHR45663">
    <property type="entry name" value="GEO12009P1"/>
    <property type="match status" value="1"/>
</dbReference>
<dbReference type="FunFam" id="3.40.30.10:FF:000001">
    <property type="entry name" value="Thioredoxin"/>
    <property type="match status" value="1"/>
</dbReference>
<dbReference type="GO" id="GO:0015035">
    <property type="term" value="F:protein-disulfide reductase activity"/>
    <property type="evidence" value="ECO:0007669"/>
    <property type="project" value="UniProtKB-UniRule"/>
</dbReference>
<dbReference type="PRINTS" id="PR00421">
    <property type="entry name" value="THIOREDOXIN"/>
</dbReference>
<dbReference type="EMBL" id="JADKGK010000009">
    <property type="protein sequence ID" value="MBL0003142.1"/>
    <property type="molecule type" value="Genomic_DNA"/>
</dbReference>
<dbReference type="InterPro" id="IPR013766">
    <property type="entry name" value="Thioredoxin_domain"/>
</dbReference>
<dbReference type="EMBL" id="JADIXZ010000009">
    <property type="protein sequence ID" value="MBK6302275.1"/>
    <property type="molecule type" value="Genomic_DNA"/>
</dbReference>
<dbReference type="Proteomes" id="UP000886632">
    <property type="component" value="Unassembled WGS sequence"/>
</dbReference>
<dbReference type="PROSITE" id="PS00194">
    <property type="entry name" value="THIOREDOXIN_1"/>
    <property type="match status" value="1"/>
</dbReference>
<evidence type="ECO:0000256" key="1">
    <source>
        <dbReference type="ARBA" id="ARBA00008987"/>
    </source>
</evidence>